<dbReference type="GO" id="GO:0008168">
    <property type="term" value="F:methyltransferase activity"/>
    <property type="evidence" value="ECO:0007669"/>
    <property type="project" value="UniProtKB-KW"/>
</dbReference>
<proteinExistence type="inferred from homology"/>
<evidence type="ECO:0000256" key="17">
    <source>
        <dbReference type="RuleBase" id="RU003793"/>
    </source>
</evidence>
<feature type="transmembrane region" description="Helical" evidence="19">
    <location>
        <begin position="6"/>
        <end position="31"/>
    </location>
</feature>
<dbReference type="PANTHER" id="PTHR30487">
    <property type="entry name" value="TYPE 4 PREPILIN-LIKE PROTEINS LEADER PEPTIDE-PROCESSING ENZYME"/>
    <property type="match status" value="1"/>
</dbReference>
<evidence type="ECO:0000256" key="13">
    <source>
        <dbReference type="ARBA" id="ARBA00023268"/>
    </source>
</evidence>
<keyword evidence="6 18" id="KW-0645">Protease</keyword>
<evidence type="ECO:0000256" key="12">
    <source>
        <dbReference type="ARBA" id="ARBA00023136"/>
    </source>
</evidence>
<name>A0A1G7ATC3_9BACT</name>
<dbReference type="EMBL" id="FNAQ01000004">
    <property type="protein sequence ID" value="SDE18063.1"/>
    <property type="molecule type" value="Genomic_DNA"/>
</dbReference>
<dbReference type="FunFam" id="1.20.120.1220:FF:000001">
    <property type="entry name" value="Type 4 prepilin-like proteins leader peptide-processing enzyme"/>
    <property type="match status" value="1"/>
</dbReference>
<keyword evidence="12 19" id="KW-0472">Membrane</keyword>
<dbReference type="PRINTS" id="PR00864">
    <property type="entry name" value="PREPILNPTASE"/>
</dbReference>
<keyword evidence="9 18" id="KW-0812">Transmembrane</keyword>
<keyword evidence="23" id="KW-1185">Reference proteome</keyword>
<evidence type="ECO:0000313" key="22">
    <source>
        <dbReference type="EMBL" id="SDE18063.1"/>
    </source>
</evidence>
<evidence type="ECO:0000256" key="19">
    <source>
        <dbReference type="SAM" id="Phobius"/>
    </source>
</evidence>
<evidence type="ECO:0000256" key="2">
    <source>
        <dbReference type="ARBA" id="ARBA00005801"/>
    </source>
</evidence>
<feature type="domain" description="Prepilin type IV endopeptidase peptidase" evidence="20">
    <location>
        <begin position="108"/>
        <end position="216"/>
    </location>
</feature>
<dbReference type="EC" id="3.4.23.43" evidence="15 18"/>
<evidence type="ECO:0000256" key="9">
    <source>
        <dbReference type="ARBA" id="ARBA00022692"/>
    </source>
</evidence>
<dbReference type="InterPro" id="IPR010627">
    <property type="entry name" value="Prepilin_pept_A24_N"/>
</dbReference>
<dbReference type="Proteomes" id="UP000243205">
    <property type="component" value="Unassembled WGS sequence"/>
</dbReference>
<dbReference type="InterPro" id="IPR000045">
    <property type="entry name" value="Prepilin_IV_endopep_pep"/>
</dbReference>
<feature type="transmembrane region" description="Helical" evidence="19">
    <location>
        <begin position="203"/>
        <end position="221"/>
    </location>
</feature>
<evidence type="ECO:0000256" key="3">
    <source>
        <dbReference type="ARBA" id="ARBA00022475"/>
    </source>
</evidence>
<evidence type="ECO:0000256" key="11">
    <source>
        <dbReference type="ARBA" id="ARBA00022989"/>
    </source>
</evidence>
<evidence type="ECO:0000259" key="20">
    <source>
        <dbReference type="Pfam" id="PF01478"/>
    </source>
</evidence>
<evidence type="ECO:0000256" key="7">
    <source>
        <dbReference type="ARBA" id="ARBA00022679"/>
    </source>
</evidence>
<keyword evidence="7 18" id="KW-0808">Transferase</keyword>
<dbReference type="Gene3D" id="1.20.120.1220">
    <property type="match status" value="1"/>
</dbReference>
<comment type="similarity">
    <text evidence="2 17">Belongs to the peptidase A24 family.</text>
</comment>
<dbReference type="EC" id="2.1.1.-" evidence="18"/>
<comment type="catalytic activity">
    <reaction evidence="14 18">
        <text>Typically cleaves a -Gly-|-Phe- bond to release an N-terminal, basic peptide of 5-8 residues from type IV prepilin, and then N-methylates the new N-terminal amino group, the methyl donor being S-adenosyl-L-methionine.</text>
        <dbReference type="EC" id="3.4.23.43"/>
    </reaction>
</comment>
<dbReference type="Pfam" id="PF06750">
    <property type="entry name" value="A24_N_bact"/>
    <property type="match status" value="1"/>
</dbReference>
<evidence type="ECO:0000313" key="23">
    <source>
        <dbReference type="Proteomes" id="UP000243205"/>
    </source>
</evidence>
<evidence type="ECO:0000256" key="4">
    <source>
        <dbReference type="ARBA" id="ARBA00022519"/>
    </source>
</evidence>
<dbReference type="InterPro" id="IPR014032">
    <property type="entry name" value="Peptidase_A24A_bac"/>
</dbReference>
<evidence type="ECO:0000256" key="18">
    <source>
        <dbReference type="RuleBase" id="RU003794"/>
    </source>
</evidence>
<keyword evidence="3" id="KW-1003">Cell membrane</keyword>
<feature type="transmembrane region" description="Helical" evidence="19">
    <location>
        <begin position="154"/>
        <end position="174"/>
    </location>
</feature>
<keyword evidence="13 18" id="KW-0511">Multifunctional enzyme</keyword>
<feature type="transmembrane region" description="Helical" evidence="19">
    <location>
        <begin position="87"/>
        <end position="118"/>
    </location>
</feature>
<keyword evidence="5 18" id="KW-0489">Methyltransferase</keyword>
<dbReference type="OrthoDB" id="9789291at2"/>
<evidence type="ECO:0000256" key="1">
    <source>
        <dbReference type="ARBA" id="ARBA00004429"/>
    </source>
</evidence>
<evidence type="ECO:0000256" key="5">
    <source>
        <dbReference type="ARBA" id="ARBA00022603"/>
    </source>
</evidence>
<comment type="function">
    <text evidence="18">Plays an essential role in type IV pili and type II pseudopili formation by proteolytically removing the leader sequence from substrate proteins and subsequently monomethylating the alpha-amino group of the newly exposed N-terminal phenylalanine.</text>
</comment>
<sequence>MLVLPGGWGLWVFTVGAVIGSFLNVCIYRLPLGRSVVRPASHCPHCQTPLRWYHNIPLLSFVFLRGRCAFCHAPLSWRYPLVELTNALLYLAVFALFGWQPATLVYGLFVSSLLVVSLIDLDHQIIPDRISLPGVLVGFLASLAIPWLSWQASLVGILLGGGSLYLVAAGYSLLTGKEGMGGGDIKLLAMIGAFLGWRAVFPVIFFSSLLGTLVGIPLMLLRRQDSRLAIPFGPFLSLAAIIYLFYGQQLLDWYLGLLVI</sequence>
<keyword evidence="10 18" id="KW-0378">Hydrolase</keyword>
<evidence type="ECO:0000256" key="6">
    <source>
        <dbReference type="ARBA" id="ARBA00022670"/>
    </source>
</evidence>
<reference evidence="23" key="1">
    <citation type="submission" date="2016-10" db="EMBL/GenBank/DDBJ databases">
        <authorList>
            <person name="Varghese N."/>
            <person name="Submissions S."/>
        </authorList>
    </citation>
    <scope>NUCLEOTIDE SEQUENCE [LARGE SCALE GENOMIC DNA]</scope>
    <source>
        <strain evidence="23">DSM 8987</strain>
    </source>
</reference>
<feature type="transmembrane region" description="Helical" evidence="19">
    <location>
        <begin position="130"/>
        <end position="148"/>
    </location>
</feature>
<dbReference type="Pfam" id="PF01478">
    <property type="entry name" value="Peptidase_A24"/>
    <property type="match status" value="1"/>
</dbReference>
<evidence type="ECO:0000259" key="21">
    <source>
        <dbReference type="Pfam" id="PF06750"/>
    </source>
</evidence>
<evidence type="ECO:0000256" key="16">
    <source>
        <dbReference type="ARBA" id="ARBA00071870"/>
    </source>
</evidence>
<evidence type="ECO:0000256" key="10">
    <source>
        <dbReference type="ARBA" id="ARBA00022801"/>
    </source>
</evidence>
<comment type="subcellular location">
    <subcellularLocation>
        <location evidence="1">Cell inner membrane</location>
        <topology evidence="1">Multi-pass membrane protein</topology>
    </subcellularLocation>
    <subcellularLocation>
        <location evidence="18">Cell membrane</location>
        <topology evidence="18">Multi-pass membrane protein</topology>
    </subcellularLocation>
</comment>
<accession>A0A1G7ATC3</accession>
<dbReference type="GO" id="GO:0032259">
    <property type="term" value="P:methylation"/>
    <property type="evidence" value="ECO:0007669"/>
    <property type="project" value="UniProtKB-KW"/>
</dbReference>
<gene>
    <name evidence="22" type="ORF">SAMN05661003_104193</name>
</gene>
<dbReference type="AlphaFoldDB" id="A0A1G7ATC3"/>
<dbReference type="GO" id="GO:0004190">
    <property type="term" value="F:aspartic-type endopeptidase activity"/>
    <property type="evidence" value="ECO:0007669"/>
    <property type="project" value="UniProtKB-EC"/>
</dbReference>
<evidence type="ECO:0000256" key="14">
    <source>
        <dbReference type="ARBA" id="ARBA00050401"/>
    </source>
</evidence>
<organism evidence="22 23">
    <name type="scientific">Desulfuromonas thiophila</name>
    <dbReference type="NCBI Taxonomy" id="57664"/>
    <lineage>
        <taxon>Bacteria</taxon>
        <taxon>Pseudomonadati</taxon>
        <taxon>Thermodesulfobacteriota</taxon>
        <taxon>Desulfuromonadia</taxon>
        <taxon>Desulfuromonadales</taxon>
        <taxon>Desulfuromonadaceae</taxon>
        <taxon>Desulfuromonas</taxon>
    </lineage>
</organism>
<dbReference type="GO" id="GO:0005886">
    <property type="term" value="C:plasma membrane"/>
    <property type="evidence" value="ECO:0007669"/>
    <property type="project" value="UniProtKB-SubCell"/>
</dbReference>
<dbReference type="InterPro" id="IPR050882">
    <property type="entry name" value="Prepilin_peptidase/N-MTase"/>
</dbReference>
<evidence type="ECO:0000256" key="15">
    <source>
        <dbReference type="ARBA" id="ARBA00067082"/>
    </source>
</evidence>
<keyword evidence="4" id="KW-0997">Cell inner membrane</keyword>
<feature type="transmembrane region" description="Helical" evidence="19">
    <location>
        <begin position="228"/>
        <end position="246"/>
    </location>
</feature>
<protein>
    <recommendedName>
        <fullName evidence="16 18">Prepilin leader peptidase/N-methyltransferase</fullName>
        <ecNumber evidence="18">2.1.1.-</ecNumber>
        <ecNumber evidence="15 18">3.4.23.43</ecNumber>
    </recommendedName>
</protein>
<keyword evidence="8" id="KW-0949">S-adenosyl-L-methionine</keyword>
<dbReference type="STRING" id="57664.SAMN05661003_104193"/>
<keyword evidence="11 19" id="KW-1133">Transmembrane helix</keyword>
<dbReference type="RefSeq" id="WP_092077359.1">
    <property type="nucleotide sequence ID" value="NZ_FNAQ01000004.1"/>
</dbReference>
<dbReference type="GO" id="GO:0006465">
    <property type="term" value="P:signal peptide processing"/>
    <property type="evidence" value="ECO:0007669"/>
    <property type="project" value="TreeGrafter"/>
</dbReference>
<evidence type="ECO:0000256" key="8">
    <source>
        <dbReference type="ARBA" id="ARBA00022691"/>
    </source>
</evidence>
<dbReference type="PANTHER" id="PTHR30487:SF0">
    <property type="entry name" value="PREPILIN LEADER PEPTIDASE_N-METHYLTRANSFERASE-RELATED"/>
    <property type="match status" value="1"/>
</dbReference>
<feature type="domain" description="Prepilin peptidase A24 N-terminal" evidence="21">
    <location>
        <begin position="15"/>
        <end position="96"/>
    </location>
</feature>